<name>A0A812K5Q7_SYMPI</name>
<proteinExistence type="inferred from homology"/>
<comment type="similarity">
    <text evidence="1">Belongs to the sulfotransferase 1 family.</text>
</comment>
<reference evidence="5" key="1">
    <citation type="submission" date="2021-02" db="EMBL/GenBank/DDBJ databases">
        <authorList>
            <person name="Dougan E. K."/>
            <person name="Rhodes N."/>
            <person name="Thang M."/>
            <person name="Chan C."/>
        </authorList>
    </citation>
    <scope>NUCLEOTIDE SEQUENCE</scope>
</reference>
<evidence type="ECO:0000256" key="3">
    <source>
        <dbReference type="SAM" id="MobiDB-lite"/>
    </source>
</evidence>
<feature type="non-terminal residue" evidence="5">
    <location>
        <position position="239"/>
    </location>
</feature>
<evidence type="ECO:0000313" key="6">
    <source>
        <dbReference type="Proteomes" id="UP000649617"/>
    </source>
</evidence>
<dbReference type="AlphaFoldDB" id="A0A812K5Q7"/>
<keyword evidence="6" id="KW-1185">Reference proteome</keyword>
<evidence type="ECO:0000256" key="2">
    <source>
        <dbReference type="ARBA" id="ARBA00022679"/>
    </source>
</evidence>
<dbReference type="PANTHER" id="PTHR11783">
    <property type="entry name" value="SULFOTRANSFERASE SULT"/>
    <property type="match status" value="1"/>
</dbReference>
<dbReference type="Pfam" id="PF00685">
    <property type="entry name" value="Sulfotransfer_1"/>
    <property type="match status" value="1"/>
</dbReference>
<evidence type="ECO:0000256" key="1">
    <source>
        <dbReference type="ARBA" id="ARBA00005771"/>
    </source>
</evidence>
<dbReference type="OrthoDB" id="205623at2759"/>
<accession>A0A812K5Q7</accession>
<protein>
    <submittedName>
        <fullName evidence="5">SULT1B1 protein</fullName>
    </submittedName>
</protein>
<dbReference type="SUPFAM" id="SSF52540">
    <property type="entry name" value="P-loop containing nucleoside triphosphate hydrolases"/>
    <property type="match status" value="1"/>
</dbReference>
<dbReference type="InterPro" id="IPR027417">
    <property type="entry name" value="P-loop_NTPase"/>
</dbReference>
<evidence type="ECO:0000259" key="4">
    <source>
        <dbReference type="Pfam" id="PF00685"/>
    </source>
</evidence>
<feature type="non-terminal residue" evidence="5">
    <location>
        <position position="1"/>
    </location>
</feature>
<dbReference type="Gene3D" id="3.40.50.300">
    <property type="entry name" value="P-loop containing nucleotide triphosphate hydrolases"/>
    <property type="match status" value="1"/>
</dbReference>
<sequence>DQTDVIPQLEGGPASLLPNNDINGEQGDSPRVFKSHLRFKSCPENVKRIYCFRNLKDVLVSDWAFTASIMESDVPLDAFAFMRVVPGGIDRALKDLCDWWEHRHDPQVCIFFFDDLLEDRLQSVRRVQRFLDLGEDASLTSTVAAQSSHEFMSRPENHSKFDDHKIVQEIDRIRGIRRTRPLTGKVRKGGGSAGQGATQLSPEVQSWVDWRWKCIVEPRLGFASPAEMRHAWASERAEA</sequence>
<dbReference type="Proteomes" id="UP000649617">
    <property type="component" value="Unassembled WGS sequence"/>
</dbReference>
<gene>
    <name evidence="5" type="primary">SULT1B1</name>
    <name evidence="5" type="ORF">SPIL2461_LOCUS2904</name>
</gene>
<dbReference type="GO" id="GO:0008146">
    <property type="term" value="F:sulfotransferase activity"/>
    <property type="evidence" value="ECO:0007669"/>
    <property type="project" value="InterPro"/>
</dbReference>
<keyword evidence="2" id="KW-0808">Transferase</keyword>
<comment type="caution">
    <text evidence="5">The sequence shown here is derived from an EMBL/GenBank/DDBJ whole genome shotgun (WGS) entry which is preliminary data.</text>
</comment>
<feature type="region of interest" description="Disordered" evidence="3">
    <location>
        <begin position="1"/>
        <end position="22"/>
    </location>
</feature>
<feature type="domain" description="Sulfotransferase" evidence="4">
    <location>
        <begin position="26"/>
        <end position="155"/>
    </location>
</feature>
<dbReference type="InterPro" id="IPR000863">
    <property type="entry name" value="Sulfotransferase_dom"/>
</dbReference>
<organism evidence="5 6">
    <name type="scientific">Symbiodinium pilosum</name>
    <name type="common">Dinoflagellate</name>
    <dbReference type="NCBI Taxonomy" id="2952"/>
    <lineage>
        <taxon>Eukaryota</taxon>
        <taxon>Sar</taxon>
        <taxon>Alveolata</taxon>
        <taxon>Dinophyceae</taxon>
        <taxon>Suessiales</taxon>
        <taxon>Symbiodiniaceae</taxon>
        <taxon>Symbiodinium</taxon>
    </lineage>
</organism>
<evidence type="ECO:0000313" key="5">
    <source>
        <dbReference type="EMBL" id="CAE7220965.1"/>
    </source>
</evidence>
<dbReference type="EMBL" id="CAJNIZ010003302">
    <property type="protein sequence ID" value="CAE7220965.1"/>
    <property type="molecule type" value="Genomic_DNA"/>
</dbReference>